<dbReference type="KEGG" id="bsol:FSW04_10425"/>
<dbReference type="AlphaFoldDB" id="A0A5B8U4F9"/>
<keyword evidence="1" id="KW-0732">Signal</keyword>
<feature type="chain" id="PRO_5022936625" evidence="1">
    <location>
        <begin position="25"/>
        <end position="180"/>
    </location>
</feature>
<keyword evidence="3" id="KW-1185">Reference proteome</keyword>
<organism evidence="2 3">
    <name type="scientific">Baekduia soli</name>
    <dbReference type="NCBI Taxonomy" id="496014"/>
    <lineage>
        <taxon>Bacteria</taxon>
        <taxon>Bacillati</taxon>
        <taxon>Actinomycetota</taxon>
        <taxon>Thermoleophilia</taxon>
        <taxon>Solirubrobacterales</taxon>
        <taxon>Baekduiaceae</taxon>
        <taxon>Baekduia</taxon>
    </lineage>
</organism>
<proteinExistence type="predicted"/>
<dbReference type="Proteomes" id="UP000321805">
    <property type="component" value="Chromosome"/>
</dbReference>
<reference evidence="2 3" key="1">
    <citation type="journal article" date="2018" name="J. Microbiol.">
        <title>Baekduia soli gen. nov., sp. nov., a novel bacterium isolated from the soil of Baekdu Mountain and proposal of a novel family name, Baekduiaceae fam. nov.</title>
        <authorList>
            <person name="An D.S."/>
            <person name="Siddiqi M.Z."/>
            <person name="Kim K.H."/>
            <person name="Yu H.S."/>
            <person name="Im W.T."/>
        </authorList>
    </citation>
    <scope>NUCLEOTIDE SEQUENCE [LARGE SCALE GENOMIC DNA]</scope>
    <source>
        <strain evidence="2 3">BR7-21</strain>
    </source>
</reference>
<evidence type="ECO:0000313" key="2">
    <source>
        <dbReference type="EMBL" id="QEC47943.1"/>
    </source>
</evidence>
<accession>A0A5B8U4F9</accession>
<evidence type="ECO:0000256" key="1">
    <source>
        <dbReference type="SAM" id="SignalP"/>
    </source>
</evidence>
<name>A0A5B8U4F9_9ACTN</name>
<protein>
    <submittedName>
        <fullName evidence="2">Uncharacterized protein</fullName>
    </submittedName>
</protein>
<gene>
    <name evidence="2" type="ORF">FSW04_10425</name>
</gene>
<evidence type="ECO:0000313" key="3">
    <source>
        <dbReference type="Proteomes" id="UP000321805"/>
    </source>
</evidence>
<dbReference type="EMBL" id="CP042430">
    <property type="protein sequence ID" value="QEC47943.1"/>
    <property type="molecule type" value="Genomic_DNA"/>
</dbReference>
<sequence>MRSLRPLLLAGLCALLALPAAASAAPAGARGMAATFPHATALCAKVAAGQAPKRLAGSADKVTAACTTLARDFTATQTTFRAARTSLRTQARTAIATARATCAQARAAGDRAACRAAVRQARGTLRGLRTQLRTARTAYHQGVQAERKAFWTTIRALAGGSTVAPDRTVGPDPGAALPAV</sequence>
<feature type="signal peptide" evidence="1">
    <location>
        <begin position="1"/>
        <end position="24"/>
    </location>
</feature>
<dbReference type="RefSeq" id="WP_146918968.1">
    <property type="nucleotide sequence ID" value="NZ_CP042430.1"/>
</dbReference>